<evidence type="ECO:0000256" key="1">
    <source>
        <dbReference type="SAM" id="MobiDB-lite"/>
    </source>
</evidence>
<dbReference type="Proteomes" id="UP001244341">
    <property type="component" value="Chromosome 3b"/>
</dbReference>
<evidence type="ECO:0000313" key="2">
    <source>
        <dbReference type="EMBL" id="WIA11422.1"/>
    </source>
</evidence>
<sequence>MAKPVARPGVLKGFQLKPASGSSGEDVVASAVDAQFTGAIQRSMKTSGFKGSQAQLITRLRNDDDLGVHLDAEALMFECRSMLPPKNPATTEAGTVTAQTDLSVTTPDPLADQAFVLSSRPSSKNKLWLDFKGSSIEGTAWNAFAATIVTPAYSRDDDFTTFNPQERTDIVAVWRAVSEDYAPFDIDVTTIPPTVPVTNYVRVIIGGDGAWYGSPGGLSYVGVFGRDNLYYNPVFIFPKMLGPNNPKYMWEAISHEVGHNMGLYHDGDASTAYYEGHGIWAPIMGIGYYKPLTQFSKGEYPGANQLQDDLAIIAAKIGYAPKVNGDSMATATGLKIDSTSGSTASSIAYGVVAQAGVPEFFKFMASAGPATVKTQLTPSFTNTLGGVDNRADLDMRVTVYDAAGAIVATLDPASFENAATLEIAESPVTLPADGVYYVGVTGAGSGDPKSTGYSDYGSLGRFALSLTYPAPAGGNPVWSTPNPPSPSTPPTTPPPSPSPPPVNVQNTMNVALRVSQTYSRTLAAYTCTAVVTVRLTDGSLVGGAQVVGRWAALPAGTAAAASFTTVARGATRATGAPAGTFTSVSKPLPNTSTQCVFAVTAVRKTGLVLSSARLPRLSAARKRSATTP</sequence>
<feature type="region of interest" description="Disordered" evidence="1">
    <location>
        <begin position="475"/>
        <end position="505"/>
    </location>
</feature>
<gene>
    <name evidence="2" type="ORF">OEZ85_011539</name>
</gene>
<name>A0ABY8TQN7_TETOB</name>
<protein>
    <recommendedName>
        <fullName evidence="4">Peptidase C-terminal archaeal/bacterial domain-containing protein</fullName>
    </recommendedName>
</protein>
<proteinExistence type="predicted"/>
<accession>A0ABY8TQN7</accession>
<keyword evidence="3" id="KW-1185">Reference proteome</keyword>
<dbReference type="EMBL" id="CP126210">
    <property type="protein sequence ID" value="WIA11422.1"/>
    <property type="molecule type" value="Genomic_DNA"/>
</dbReference>
<dbReference type="SUPFAM" id="SSF55486">
    <property type="entry name" value="Metalloproteases ('zincins'), catalytic domain"/>
    <property type="match status" value="1"/>
</dbReference>
<dbReference type="Gene3D" id="2.60.120.380">
    <property type="match status" value="1"/>
</dbReference>
<evidence type="ECO:0000313" key="3">
    <source>
        <dbReference type="Proteomes" id="UP001244341"/>
    </source>
</evidence>
<reference evidence="2 3" key="1">
    <citation type="submission" date="2023-05" db="EMBL/GenBank/DDBJ databases">
        <title>A 100% complete, gapless, phased diploid assembly of the Scenedesmus obliquus UTEX 3031 genome.</title>
        <authorList>
            <person name="Biondi T.C."/>
            <person name="Hanschen E.R."/>
            <person name="Kwon T."/>
            <person name="Eng W."/>
            <person name="Kruse C.P.S."/>
            <person name="Koehler S.I."/>
            <person name="Kunde Y."/>
            <person name="Gleasner C.D."/>
            <person name="You Mak K.T."/>
            <person name="Polle J."/>
            <person name="Hovde B.T."/>
            <person name="Starkenburg S.R."/>
        </authorList>
    </citation>
    <scope>NUCLEOTIDE SEQUENCE [LARGE SCALE GENOMIC DNA]</scope>
    <source>
        <strain evidence="2 3">DOE0152z</strain>
    </source>
</reference>
<feature type="compositionally biased region" description="Pro residues" evidence="1">
    <location>
        <begin position="481"/>
        <end position="502"/>
    </location>
</feature>
<evidence type="ECO:0008006" key="4">
    <source>
        <dbReference type="Google" id="ProtNLM"/>
    </source>
</evidence>
<organism evidence="2 3">
    <name type="scientific">Tetradesmus obliquus</name>
    <name type="common">Green alga</name>
    <name type="synonym">Acutodesmus obliquus</name>
    <dbReference type="NCBI Taxonomy" id="3088"/>
    <lineage>
        <taxon>Eukaryota</taxon>
        <taxon>Viridiplantae</taxon>
        <taxon>Chlorophyta</taxon>
        <taxon>core chlorophytes</taxon>
        <taxon>Chlorophyceae</taxon>
        <taxon>CS clade</taxon>
        <taxon>Sphaeropleales</taxon>
        <taxon>Scenedesmaceae</taxon>
        <taxon>Tetradesmus</taxon>
    </lineage>
</organism>